<feature type="chain" id="PRO_5042963354" evidence="1">
    <location>
        <begin position="26"/>
        <end position="121"/>
    </location>
</feature>
<evidence type="ECO:0000256" key="1">
    <source>
        <dbReference type="SAM" id="SignalP"/>
    </source>
</evidence>
<keyword evidence="3" id="KW-1185">Reference proteome</keyword>
<comment type="caution">
    <text evidence="2">The sequence shown here is derived from an EMBL/GenBank/DDBJ whole genome shotgun (WGS) entry which is preliminary data.</text>
</comment>
<reference evidence="2 3" key="1">
    <citation type="journal article" date="2024" name="Plant J.">
        <title>Genome sequences and population genomics reveal climatic adaptation and genomic divergence between two closely related sweetgum species.</title>
        <authorList>
            <person name="Xu W.Q."/>
            <person name="Ren C.Q."/>
            <person name="Zhang X.Y."/>
            <person name="Comes H.P."/>
            <person name="Liu X.H."/>
            <person name="Li Y.G."/>
            <person name="Kettle C.J."/>
            <person name="Jalonen R."/>
            <person name="Gaisberger H."/>
            <person name="Ma Y.Z."/>
            <person name="Qiu Y.X."/>
        </authorList>
    </citation>
    <scope>NUCLEOTIDE SEQUENCE [LARGE SCALE GENOMIC DNA]</scope>
    <source>
        <strain evidence="2">Hangzhou</strain>
    </source>
</reference>
<dbReference type="AlphaFoldDB" id="A0AAP0NGY6"/>
<protein>
    <submittedName>
        <fullName evidence="2">Uncharacterized protein</fullName>
    </submittedName>
</protein>
<accession>A0AAP0NGY6</accession>
<keyword evidence="1" id="KW-0732">Signal</keyword>
<evidence type="ECO:0000313" key="3">
    <source>
        <dbReference type="Proteomes" id="UP001415857"/>
    </source>
</evidence>
<dbReference type="EMBL" id="JBBPBK010000013">
    <property type="protein sequence ID" value="KAK9271640.1"/>
    <property type="molecule type" value="Genomic_DNA"/>
</dbReference>
<proteinExistence type="predicted"/>
<evidence type="ECO:0000313" key="2">
    <source>
        <dbReference type="EMBL" id="KAK9271640.1"/>
    </source>
</evidence>
<sequence length="121" mass="13392">MEVHWKSSFSLAFLVMMLLIAHSRAISLKSNGSKRCNGPIHECEDLELKLLMDTEINIRILADGKSSSLTLQANVRAKAPGNCGRGVPYKSCLDKKIKCRDPHDRGCHPYCGINKGSKCSF</sequence>
<dbReference type="Proteomes" id="UP001415857">
    <property type="component" value="Unassembled WGS sequence"/>
</dbReference>
<gene>
    <name evidence="2" type="ORF">L1049_002003</name>
</gene>
<feature type="signal peptide" evidence="1">
    <location>
        <begin position="1"/>
        <end position="25"/>
    </location>
</feature>
<name>A0AAP0NGY6_LIQFO</name>
<organism evidence="2 3">
    <name type="scientific">Liquidambar formosana</name>
    <name type="common">Formosan gum</name>
    <dbReference type="NCBI Taxonomy" id="63359"/>
    <lineage>
        <taxon>Eukaryota</taxon>
        <taxon>Viridiplantae</taxon>
        <taxon>Streptophyta</taxon>
        <taxon>Embryophyta</taxon>
        <taxon>Tracheophyta</taxon>
        <taxon>Spermatophyta</taxon>
        <taxon>Magnoliopsida</taxon>
        <taxon>eudicotyledons</taxon>
        <taxon>Gunneridae</taxon>
        <taxon>Pentapetalae</taxon>
        <taxon>Saxifragales</taxon>
        <taxon>Altingiaceae</taxon>
        <taxon>Liquidambar</taxon>
    </lineage>
</organism>